<evidence type="ECO:0000256" key="1">
    <source>
        <dbReference type="SAM" id="MobiDB-lite"/>
    </source>
</evidence>
<name>A0A834KM38_VESGE</name>
<keyword evidence="3" id="KW-1185">Reference proteome</keyword>
<protein>
    <submittedName>
        <fullName evidence="2">Uncharacterized protein</fullName>
    </submittedName>
</protein>
<gene>
    <name evidence="2" type="ORF">HZH68_005900</name>
</gene>
<evidence type="ECO:0000313" key="2">
    <source>
        <dbReference type="EMBL" id="KAF7406531.1"/>
    </source>
</evidence>
<dbReference type="EMBL" id="JACSDZ010000004">
    <property type="protein sequence ID" value="KAF7406531.1"/>
    <property type="molecule type" value="Genomic_DNA"/>
</dbReference>
<proteinExistence type="predicted"/>
<reference evidence="2" key="1">
    <citation type="journal article" date="2020" name="G3 (Bethesda)">
        <title>High-Quality Assemblies for Three Invasive Social Wasps from the &lt;i&gt;Vespula&lt;/i&gt; Genus.</title>
        <authorList>
            <person name="Harrop T.W.R."/>
            <person name="Guhlin J."/>
            <person name="McLaughlin G.M."/>
            <person name="Permina E."/>
            <person name="Stockwell P."/>
            <person name="Gilligan J."/>
            <person name="Le Lec M.F."/>
            <person name="Gruber M.A.M."/>
            <person name="Quinn O."/>
            <person name="Lovegrove M."/>
            <person name="Duncan E.J."/>
            <person name="Remnant E.J."/>
            <person name="Van Eeckhoven J."/>
            <person name="Graham B."/>
            <person name="Knapp R.A."/>
            <person name="Langford K.W."/>
            <person name="Kronenberg Z."/>
            <person name="Press M.O."/>
            <person name="Eacker S.M."/>
            <person name="Wilson-Rankin E.E."/>
            <person name="Purcell J."/>
            <person name="Lester P.J."/>
            <person name="Dearden P.K."/>
        </authorList>
    </citation>
    <scope>NUCLEOTIDE SEQUENCE</scope>
    <source>
        <strain evidence="2">Linc-1</strain>
    </source>
</reference>
<dbReference type="AlphaFoldDB" id="A0A834KM38"/>
<feature type="region of interest" description="Disordered" evidence="1">
    <location>
        <begin position="1"/>
        <end position="43"/>
    </location>
</feature>
<feature type="compositionally biased region" description="Acidic residues" evidence="1">
    <location>
        <begin position="18"/>
        <end position="32"/>
    </location>
</feature>
<dbReference type="Proteomes" id="UP000617340">
    <property type="component" value="Unassembled WGS sequence"/>
</dbReference>
<sequence>MERDDKIRAKERKRRLDEDEEEEEEEEEEEVVESPTPETARASRAIEDKLALQIPKSPNVVAAVAPARGSTDVSIISRLIGLPDTIAYRIYKCLESKWSLPNDVLARKVTTFGRSKEPREPETPICRDIFNDPFNVSSSTHTFQGTKKKRRRDKEDFEIVWAL</sequence>
<accession>A0A834KM38</accession>
<evidence type="ECO:0000313" key="3">
    <source>
        <dbReference type="Proteomes" id="UP000617340"/>
    </source>
</evidence>
<comment type="caution">
    <text evidence="2">The sequence shown here is derived from an EMBL/GenBank/DDBJ whole genome shotgun (WGS) entry which is preliminary data.</text>
</comment>
<organism evidence="2 3">
    <name type="scientific">Vespula germanica</name>
    <name type="common">German yellow jacket</name>
    <name type="synonym">Paravespula germanica</name>
    <dbReference type="NCBI Taxonomy" id="30212"/>
    <lineage>
        <taxon>Eukaryota</taxon>
        <taxon>Metazoa</taxon>
        <taxon>Ecdysozoa</taxon>
        <taxon>Arthropoda</taxon>
        <taxon>Hexapoda</taxon>
        <taxon>Insecta</taxon>
        <taxon>Pterygota</taxon>
        <taxon>Neoptera</taxon>
        <taxon>Endopterygota</taxon>
        <taxon>Hymenoptera</taxon>
        <taxon>Apocrita</taxon>
        <taxon>Aculeata</taxon>
        <taxon>Vespoidea</taxon>
        <taxon>Vespidae</taxon>
        <taxon>Vespinae</taxon>
        <taxon>Vespula</taxon>
    </lineage>
</organism>